<dbReference type="Pfam" id="PF13411">
    <property type="entry name" value="MerR_1"/>
    <property type="match status" value="1"/>
</dbReference>
<keyword evidence="2" id="KW-0805">Transcription regulation</keyword>
<name>A0A919UK11_9ACTN</name>
<dbReference type="RefSeq" id="WP_204041233.1">
    <property type="nucleotide sequence ID" value="NZ_BOOA01000019.1"/>
</dbReference>
<dbReference type="GO" id="GO:0003700">
    <property type="term" value="F:DNA-binding transcription factor activity"/>
    <property type="evidence" value="ECO:0007669"/>
    <property type="project" value="InterPro"/>
</dbReference>
<dbReference type="EMBL" id="BOOA01000019">
    <property type="protein sequence ID" value="GIH24466.1"/>
    <property type="molecule type" value="Genomic_DNA"/>
</dbReference>
<protein>
    <submittedName>
        <fullName evidence="6">MerR family transcriptional regulator</fullName>
    </submittedName>
</protein>
<dbReference type="PANTHER" id="PTHR30204">
    <property type="entry name" value="REDOX-CYCLING DRUG-SENSING TRANSCRIPTIONAL ACTIVATOR SOXR"/>
    <property type="match status" value="1"/>
</dbReference>
<feature type="domain" description="HTH merR-type" evidence="5">
    <location>
        <begin position="6"/>
        <end position="71"/>
    </location>
</feature>
<proteinExistence type="predicted"/>
<evidence type="ECO:0000256" key="4">
    <source>
        <dbReference type="ARBA" id="ARBA00023163"/>
    </source>
</evidence>
<dbReference type="InterPro" id="IPR000551">
    <property type="entry name" value="MerR-type_HTH_dom"/>
</dbReference>
<dbReference type="InterPro" id="IPR047057">
    <property type="entry name" value="MerR_fam"/>
</dbReference>
<dbReference type="AlphaFoldDB" id="A0A919UK11"/>
<dbReference type="InterPro" id="IPR009061">
    <property type="entry name" value="DNA-bd_dom_put_sf"/>
</dbReference>
<comment type="caution">
    <text evidence="6">The sequence shown here is derived from an EMBL/GenBank/DDBJ whole genome shotgun (WGS) entry which is preliminary data.</text>
</comment>
<dbReference type="PANTHER" id="PTHR30204:SF69">
    <property type="entry name" value="MERR-FAMILY TRANSCRIPTIONAL REGULATOR"/>
    <property type="match status" value="1"/>
</dbReference>
<keyword evidence="1" id="KW-0678">Repressor</keyword>
<keyword evidence="3" id="KW-0238">DNA-binding</keyword>
<dbReference type="PROSITE" id="PS50937">
    <property type="entry name" value="HTH_MERR_2"/>
    <property type="match status" value="1"/>
</dbReference>
<reference evidence="6" key="1">
    <citation type="submission" date="2021-01" db="EMBL/GenBank/DDBJ databases">
        <title>Whole genome shotgun sequence of Acrocarpospora phusangensis NBRC 108782.</title>
        <authorList>
            <person name="Komaki H."/>
            <person name="Tamura T."/>
        </authorList>
    </citation>
    <scope>NUCLEOTIDE SEQUENCE</scope>
    <source>
        <strain evidence="6">NBRC 108782</strain>
    </source>
</reference>
<evidence type="ECO:0000256" key="3">
    <source>
        <dbReference type="ARBA" id="ARBA00023125"/>
    </source>
</evidence>
<dbReference type="Gene3D" id="1.10.1660.10">
    <property type="match status" value="1"/>
</dbReference>
<dbReference type="Proteomes" id="UP000640052">
    <property type="component" value="Unassembled WGS sequence"/>
</dbReference>
<evidence type="ECO:0000256" key="1">
    <source>
        <dbReference type="ARBA" id="ARBA00022491"/>
    </source>
</evidence>
<evidence type="ECO:0000259" key="5">
    <source>
        <dbReference type="PROSITE" id="PS50937"/>
    </source>
</evidence>
<evidence type="ECO:0000256" key="2">
    <source>
        <dbReference type="ARBA" id="ARBA00023015"/>
    </source>
</evidence>
<keyword evidence="4" id="KW-0804">Transcription</keyword>
<dbReference type="SMART" id="SM00422">
    <property type="entry name" value="HTH_MERR"/>
    <property type="match status" value="1"/>
</dbReference>
<evidence type="ECO:0000313" key="7">
    <source>
        <dbReference type="Proteomes" id="UP000640052"/>
    </source>
</evidence>
<evidence type="ECO:0000313" key="6">
    <source>
        <dbReference type="EMBL" id="GIH24466.1"/>
    </source>
</evidence>
<dbReference type="GO" id="GO:0003677">
    <property type="term" value="F:DNA binding"/>
    <property type="evidence" value="ECO:0007669"/>
    <property type="project" value="UniProtKB-KW"/>
</dbReference>
<keyword evidence="7" id="KW-1185">Reference proteome</keyword>
<gene>
    <name evidence="6" type="ORF">Aph01nite_27760</name>
</gene>
<dbReference type="SUPFAM" id="SSF46955">
    <property type="entry name" value="Putative DNA-binding domain"/>
    <property type="match status" value="1"/>
</dbReference>
<sequence length="141" mass="15847">MDPVPIGEAARLLKINTSALRYYEEIGLVRPAARVGGRRTYGRAELRRLAFVQMAQELGFSLEVIAEVLDQPGGRWHEAIDAQIARLEVLIEQARRAQDFLVHARECTTANPVQECTTLAHVLDRRVDGLTLDEIAKEHHP</sequence>
<organism evidence="6 7">
    <name type="scientific">Acrocarpospora phusangensis</name>
    <dbReference type="NCBI Taxonomy" id="1070424"/>
    <lineage>
        <taxon>Bacteria</taxon>
        <taxon>Bacillati</taxon>
        <taxon>Actinomycetota</taxon>
        <taxon>Actinomycetes</taxon>
        <taxon>Streptosporangiales</taxon>
        <taxon>Streptosporangiaceae</taxon>
        <taxon>Acrocarpospora</taxon>
    </lineage>
</organism>
<dbReference type="PRINTS" id="PR00040">
    <property type="entry name" value="HTHMERR"/>
</dbReference>
<accession>A0A919UK11</accession>